<dbReference type="GO" id="GO:0005654">
    <property type="term" value="C:nucleoplasm"/>
    <property type="evidence" value="ECO:0007669"/>
    <property type="project" value="UniProtKB-SubCell"/>
</dbReference>
<keyword evidence="3" id="KW-0479">Metal-binding</keyword>
<keyword evidence="4 12" id="KW-0863">Zinc-finger</keyword>
<keyword evidence="7" id="KW-0175">Coiled coil</keyword>
<evidence type="ECO:0000256" key="5">
    <source>
        <dbReference type="ARBA" id="ARBA00022833"/>
    </source>
</evidence>
<feature type="domain" description="THAP-type" evidence="13">
    <location>
        <begin position="1"/>
        <end position="83"/>
    </location>
</feature>
<dbReference type="EMBL" id="JACEEZ010016070">
    <property type="protein sequence ID" value="KAG0718439.1"/>
    <property type="molecule type" value="Genomic_DNA"/>
</dbReference>
<evidence type="ECO:0000256" key="8">
    <source>
        <dbReference type="ARBA" id="ARBA00023125"/>
    </source>
</evidence>
<dbReference type="AlphaFoldDB" id="A0A8J4Y6G8"/>
<evidence type="ECO:0000256" key="9">
    <source>
        <dbReference type="ARBA" id="ARBA00023163"/>
    </source>
</evidence>
<dbReference type="InterPro" id="IPR006612">
    <property type="entry name" value="THAP_Znf"/>
</dbReference>
<evidence type="ECO:0000313" key="14">
    <source>
        <dbReference type="EMBL" id="KAG0718439.1"/>
    </source>
</evidence>
<dbReference type="OrthoDB" id="6496718at2759"/>
<name>A0A8J4Y6G8_CHIOP</name>
<evidence type="ECO:0000313" key="15">
    <source>
        <dbReference type="Proteomes" id="UP000770661"/>
    </source>
</evidence>
<dbReference type="SUPFAM" id="SSF57716">
    <property type="entry name" value="Glucocorticoid receptor-like (DNA-binding domain)"/>
    <property type="match status" value="1"/>
</dbReference>
<dbReference type="PANTHER" id="PTHR46600:SF1">
    <property type="entry name" value="THAP DOMAIN-CONTAINING PROTEIN 1"/>
    <property type="match status" value="1"/>
</dbReference>
<dbReference type="PANTHER" id="PTHR46600">
    <property type="entry name" value="THAP DOMAIN-CONTAINING"/>
    <property type="match status" value="1"/>
</dbReference>
<reference evidence="14" key="1">
    <citation type="submission" date="2020-07" db="EMBL/GenBank/DDBJ databases">
        <title>The High-quality genome of the commercially important snow crab, Chionoecetes opilio.</title>
        <authorList>
            <person name="Jeong J.-H."/>
            <person name="Ryu S."/>
        </authorList>
    </citation>
    <scope>NUCLEOTIDE SEQUENCE</scope>
    <source>
        <strain evidence="14">MADBK_172401_WGS</strain>
        <tissue evidence="14">Digestive gland</tissue>
    </source>
</reference>
<sequence length="182" mass="20566">MPRECSAVGCKNGQNTESKMRGITFHKFPSDAGLRQAWEDAVGRENFIATTSNVLCSTHFTADSMDRRGPTTRVWRGAVPSRFKDRTPRQKACELTFLLALHPWFEVFSESFFDSIRPFVALDLTCVFSHILSLECYLESGKEPRVSGLGVWLVEGVPHWSKALFPISVSRYGMSYFSHCGF</sequence>
<keyword evidence="5" id="KW-0862">Zinc</keyword>
<evidence type="ECO:0000256" key="1">
    <source>
        <dbReference type="ARBA" id="ARBA00004642"/>
    </source>
</evidence>
<dbReference type="GO" id="GO:0043565">
    <property type="term" value="F:sequence-specific DNA binding"/>
    <property type="evidence" value="ECO:0007669"/>
    <property type="project" value="InterPro"/>
</dbReference>
<accession>A0A8J4Y6G8</accession>
<keyword evidence="6" id="KW-0805">Transcription regulation</keyword>
<dbReference type="SMART" id="SM00980">
    <property type="entry name" value="THAP"/>
    <property type="match status" value="1"/>
</dbReference>
<evidence type="ECO:0000256" key="12">
    <source>
        <dbReference type="PROSITE-ProRule" id="PRU00309"/>
    </source>
</evidence>
<protein>
    <submittedName>
        <fullName evidence="14">DNA transposase THAP9</fullName>
    </submittedName>
</protein>
<dbReference type="Gene3D" id="6.20.210.20">
    <property type="entry name" value="THAP domain"/>
    <property type="match status" value="1"/>
</dbReference>
<dbReference type="PROSITE" id="PS50950">
    <property type="entry name" value="ZF_THAP"/>
    <property type="match status" value="1"/>
</dbReference>
<keyword evidence="9" id="KW-0804">Transcription</keyword>
<evidence type="ECO:0000256" key="3">
    <source>
        <dbReference type="ARBA" id="ARBA00022723"/>
    </source>
</evidence>
<dbReference type="Proteomes" id="UP000770661">
    <property type="component" value="Unassembled WGS sequence"/>
</dbReference>
<keyword evidence="8 12" id="KW-0238">DNA-binding</keyword>
<dbReference type="InterPro" id="IPR026516">
    <property type="entry name" value="THAP1/10"/>
</dbReference>
<dbReference type="GO" id="GO:0008270">
    <property type="term" value="F:zinc ion binding"/>
    <property type="evidence" value="ECO:0007669"/>
    <property type="project" value="UniProtKB-KW"/>
</dbReference>
<dbReference type="InterPro" id="IPR038441">
    <property type="entry name" value="THAP_Znf_sf"/>
</dbReference>
<keyword evidence="15" id="KW-1185">Reference proteome</keyword>
<comment type="subcellular location">
    <subcellularLocation>
        <location evidence="1">Nucleus</location>
        <location evidence="1">Nucleoplasm</location>
    </subcellularLocation>
</comment>
<gene>
    <name evidence="14" type="primary">THAP9_1</name>
    <name evidence="14" type="ORF">GWK47_007671</name>
</gene>
<evidence type="ECO:0000256" key="11">
    <source>
        <dbReference type="ARBA" id="ARBA00023306"/>
    </source>
</evidence>
<comment type="similarity">
    <text evidence="2">Belongs to the THAP1 family.</text>
</comment>
<dbReference type="SMART" id="SM00692">
    <property type="entry name" value="DM3"/>
    <property type="match status" value="1"/>
</dbReference>
<evidence type="ECO:0000259" key="13">
    <source>
        <dbReference type="PROSITE" id="PS50950"/>
    </source>
</evidence>
<evidence type="ECO:0000256" key="4">
    <source>
        <dbReference type="ARBA" id="ARBA00022771"/>
    </source>
</evidence>
<evidence type="ECO:0000256" key="10">
    <source>
        <dbReference type="ARBA" id="ARBA00023242"/>
    </source>
</evidence>
<proteinExistence type="inferred from homology"/>
<evidence type="ECO:0000256" key="6">
    <source>
        <dbReference type="ARBA" id="ARBA00023015"/>
    </source>
</evidence>
<organism evidence="14 15">
    <name type="scientific">Chionoecetes opilio</name>
    <name type="common">Atlantic snow crab</name>
    <name type="synonym">Cancer opilio</name>
    <dbReference type="NCBI Taxonomy" id="41210"/>
    <lineage>
        <taxon>Eukaryota</taxon>
        <taxon>Metazoa</taxon>
        <taxon>Ecdysozoa</taxon>
        <taxon>Arthropoda</taxon>
        <taxon>Crustacea</taxon>
        <taxon>Multicrustacea</taxon>
        <taxon>Malacostraca</taxon>
        <taxon>Eumalacostraca</taxon>
        <taxon>Eucarida</taxon>
        <taxon>Decapoda</taxon>
        <taxon>Pleocyemata</taxon>
        <taxon>Brachyura</taxon>
        <taxon>Eubrachyura</taxon>
        <taxon>Majoidea</taxon>
        <taxon>Majidae</taxon>
        <taxon>Chionoecetes</taxon>
    </lineage>
</organism>
<dbReference type="Pfam" id="PF05485">
    <property type="entry name" value="THAP"/>
    <property type="match status" value="1"/>
</dbReference>
<comment type="caution">
    <text evidence="14">The sequence shown here is derived from an EMBL/GenBank/DDBJ whole genome shotgun (WGS) entry which is preliminary data.</text>
</comment>
<keyword evidence="11" id="KW-0131">Cell cycle</keyword>
<keyword evidence="10" id="KW-0539">Nucleus</keyword>
<evidence type="ECO:0000256" key="2">
    <source>
        <dbReference type="ARBA" id="ARBA00006177"/>
    </source>
</evidence>
<evidence type="ECO:0000256" key="7">
    <source>
        <dbReference type="ARBA" id="ARBA00023054"/>
    </source>
</evidence>